<name>A0A8J8B5H9_9FIRM</name>
<evidence type="ECO:0000313" key="1">
    <source>
        <dbReference type="EMBL" id="MBR0600355.1"/>
    </source>
</evidence>
<sequence length="190" mass="21625">MTDEGLKKTLGFVLRNKTMIMSLLERFDAYEVEMGILSIPQEMVNRDLKMLIMDKTTPYLEDYSILMNTGSLYLDLELNAKQLGKISAKCMLTIEDFRFQGEEHKIRFSYKEDVKSQGNFIQSMALKAAGLKGNYLETAAEMAKLDFIQVDKNEVLIDLDKIEGIKKLPPSLSLSYLGCENGNLKLKFSI</sequence>
<reference evidence="1" key="2">
    <citation type="submission" date="2021-04" db="EMBL/GenBank/DDBJ databases">
        <authorList>
            <person name="Liu J."/>
        </authorList>
    </citation>
    <scope>NUCLEOTIDE SEQUENCE</scope>
    <source>
        <strain evidence="1">BAD-6</strain>
    </source>
</reference>
<comment type="caution">
    <text evidence="1">The sequence shown here is derived from an EMBL/GenBank/DDBJ whole genome shotgun (WGS) entry which is preliminary data.</text>
</comment>
<dbReference type="EMBL" id="JAGSND010000025">
    <property type="protein sequence ID" value="MBR0600355.1"/>
    <property type="molecule type" value="Genomic_DNA"/>
</dbReference>
<accession>A0A8J8B5H9</accession>
<dbReference type="AlphaFoldDB" id="A0A8J8B5H9"/>
<evidence type="ECO:0000313" key="2">
    <source>
        <dbReference type="Proteomes" id="UP000675664"/>
    </source>
</evidence>
<gene>
    <name evidence="1" type="ORF">KCX82_21010</name>
</gene>
<dbReference type="Proteomes" id="UP000675664">
    <property type="component" value="Unassembled WGS sequence"/>
</dbReference>
<organism evidence="1 2">
    <name type="scientific">Sinanaerobacter chloroacetimidivorans</name>
    <dbReference type="NCBI Taxonomy" id="2818044"/>
    <lineage>
        <taxon>Bacteria</taxon>
        <taxon>Bacillati</taxon>
        <taxon>Bacillota</taxon>
        <taxon>Clostridia</taxon>
        <taxon>Peptostreptococcales</taxon>
        <taxon>Anaerovoracaceae</taxon>
        <taxon>Sinanaerobacter</taxon>
    </lineage>
</organism>
<protein>
    <submittedName>
        <fullName evidence="1">Uncharacterized protein</fullName>
    </submittedName>
</protein>
<proteinExistence type="predicted"/>
<reference evidence="1" key="1">
    <citation type="submission" date="2021-04" db="EMBL/GenBank/DDBJ databases">
        <title>Sinoanaerobacter chloroacetimidivorans sp. nov., an obligate anaerobic bacterium isolated from anaerobic sludge.</title>
        <authorList>
            <person name="Bao Y."/>
        </authorList>
    </citation>
    <scope>NUCLEOTIDE SEQUENCE</scope>
    <source>
        <strain evidence="1">BAD-6</strain>
    </source>
</reference>
<keyword evidence="2" id="KW-1185">Reference proteome</keyword>
<dbReference type="RefSeq" id="WP_227020471.1">
    <property type="nucleotide sequence ID" value="NZ_JAGSND010000025.1"/>
</dbReference>